<feature type="domain" description="Radical SAM core" evidence="10">
    <location>
        <begin position="134"/>
        <end position="387"/>
    </location>
</feature>
<evidence type="ECO:0008006" key="13">
    <source>
        <dbReference type="Google" id="ProtNLM"/>
    </source>
</evidence>
<dbReference type="PROSITE" id="PS50926">
    <property type="entry name" value="TRAM"/>
    <property type="match status" value="1"/>
</dbReference>
<dbReference type="GO" id="GO:0005739">
    <property type="term" value="C:mitochondrion"/>
    <property type="evidence" value="ECO:0007669"/>
    <property type="project" value="TreeGrafter"/>
</dbReference>
<dbReference type="PANTHER" id="PTHR43020">
    <property type="entry name" value="CDK5 REGULATORY SUBUNIT-ASSOCIATED PROTEIN 1"/>
    <property type="match status" value="1"/>
</dbReference>
<dbReference type="PANTHER" id="PTHR43020:SF2">
    <property type="entry name" value="MITOCHONDRIAL TRNA METHYLTHIOTRANSFERASE CDK5RAP1"/>
    <property type="match status" value="1"/>
</dbReference>
<dbReference type="NCBIfam" id="TIGR01574">
    <property type="entry name" value="miaB-methiolase"/>
    <property type="match status" value="1"/>
</dbReference>
<dbReference type="Proteomes" id="UP000030746">
    <property type="component" value="Unassembled WGS sequence"/>
</dbReference>
<dbReference type="SFLD" id="SFLDS00029">
    <property type="entry name" value="Radical_SAM"/>
    <property type="match status" value="1"/>
</dbReference>
<keyword evidence="7" id="KW-0411">Iron-sulfur</keyword>
<dbReference type="InterPro" id="IPR002792">
    <property type="entry name" value="TRAM_dom"/>
</dbReference>
<dbReference type="CTD" id="20244306"/>
<feature type="domain" description="MTTase N-terminal" evidence="9">
    <location>
        <begin position="1"/>
        <end position="110"/>
    </location>
</feature>
<dbReference type="GO" id="GO:0060255">
    <property type="term" value="P:regulation of macromolecule metabolic process"/>
    <property type="evidence" value="ECO:0007669"/>
    <property type="project" value="UniProtKB-ARBA"/>
</dbReference>
<organism evidence="11 12">
    <name type="scientific">Lottia gigantea</name>
    <name type="common">Giant owl limpet</name>
    <dbReference type="NCBI Taxonomy" id="225164"/>
    <lineage>
        <taxon>Eukaryota</taxon>
        <taxon>Metazoa</taxon>
        <taxon>Spiralia</taxon>
        <taxon>Lophotrochozoa</taxon>
        <taxon>Mollusca</taxon>
        <taxon>Gastropoda</taxon>
        <taxon>Patellogastropoda</taxon>
        <taxon>Lottioidea</taxon>
        <taxon>Lottiidae</taxon>
        <taxon>Lottia</taxon>
    </lineage>
</organism>
<dbReference type="FunFam" id="3.80.30.20:FF:000003">
    <property type="entry name" value="CDK5 regulatory subunit-associated protein 1"/>
    <property type="match status" value="1"/>
</dbReference>
<protein>
    <recommendedName>
        <fullName evidence="13">CDK5 regulatory subunit-associated protein 1</fullName>
    </recommendedName>
</protein>
<dbReference type="InterPro" id="IPR023404">
    <property type="entry name" value="rSAM_horseshoe"/>
</dbReference>
<dbReference type="SFLD" id="SFLDG01082">
    <property type="entry name" value="B12-binding_domain_containing"/>
    <property type="match status" value="1"/>
</dbReference>
<dbReference type="Pfam" id="PF04055">
    <property type="entry name" value="Radical_SAM"/>
    <property type="match status" value="1"/>
</dbReference>
<evidence type="ECO:0000256" key="1">
    <source>
        <dbReference type="ARBA" id="ARBA00001966"/>
    </source>
</evidence>
<dbReference type="Gene3D" id="3.40.50.12160">
    <property type="entry name" value="Methylthiotransferase, N-terminal domain"/>
    <property type="match status" value="1"/>
</dbReference>
<dbReference type="OMA" id="CEHFHIP"/>
<evidence type="ECO:0000259" key="8">
    <source>
        <dbReference type="PROSITE" id="PS50926"/>
    </source>
</evidence>
<comment type="cofactor">
    <cofactor evidence="1">
        <name>[4Fe-4S] cluster</name>
        <dbReference type="ChEBI" id="CHEBI:49883"/>
    </cofactor>
</comment>
<dbReference type="GO" id="GO:0051539">
    <property type="term" value="F:4 iron, 4 sulfur cluster binding"/>
    <property type="evidence" value="ECO:0007669"/>
    <property type="project" value="UniProtKB-KW"/>
</dbReference>
<keyword evidence="4" id="KW-0949">S-adenosyl-L-methionine</keyword>
<evidence type="ECO:0000256" key="6">
    <source>
        <dbReference type="ARBA" id="ARBA00023004"/>
    </source>
</evidence>
<dbReference type="InterPro" id="IPR020612">
    <property type="entry name" value="Methylthiotransferase_CS"/>
</dbReference>
<evidence type="ECO:0000259" key="10">
    <source>
        <dbReference type="PROSITE" id="PS51918"/>
    </source>
</evidence>
<dbReference type="AlphaFoldDB" id="V4A4R5"/>
<proteinExistence type="inferred from homology"/>
<dbReference type="EMBL" id="KB202518">
    <property type="protein sequence ID" value="ESO89975.1"/>
    <property type="molecule type" value="Genomic_DNA"/>
</dbReference>
<dbReference type="OrthoDB" id="190098at2759"/>
<dbReference type="RefSeq" id="XP_009059443.1">
    <property type="nucleotide sequence ID" value="XM_009061195.1"/>
</dbReference>
<dbReference type="InterPro" id="IPR013848">
    <property type="entry name" value="Methylthiotransferase_N"/>
</dbReference>
<dbReference type="GO" id="GO:0080090">
    <property type="term" value="P:regulation of primary metabolic process"/>
    <property type="evidence" value="ECO:0007669"/>
    <property type="project" value="UniProtKB-ARBA"/>
</dbReference>
<evidence type="ECO:0000259" key="9">
    <source>
        <dbReference type="PROSITE" id="PS51449"/>
    </source>
</evidence>
<feature type="domain" description="TRAM" evidence="8">
    <location>
        <begin position="390"/>
        <end position="462"/>
    </location>
</feature>
<dbReference type="InterPro" id="IPR005839">
    <property type="entry name" value="Methylthiotransferase"/>
</dbReference>
<dbReference type="SMART" id="SM00729">
    <property type="entry name" value="Elp3"/>
    <property type="match status" value="1"/>
</dbReference>
<dbReference type="GO" id="GO:0046872">
    <property type="term" value="F:metal ion binding"/>
    <property type="evidence" value="ECO:0007669"/>
    <property type="project" value="UniProtKB-KW"/>
</dbReference>
<dbReference type="GeneID" id="20244306"/>
<gene>
    <name evidence="11" type="ORF">LOTGIDRAFT_178952</name>
</gene>
<dbReference type="FunFam" id="3.40.50.12160:FF:000003">
    <property type="entry name" value="CDK5 regulatory subunit-associated protein 1"/>
    <property type="match status" value="1"/>
</dbReference>
<dbReference type="NCBIfam" id="TIGR00089">
    <property type="entry name" value="MiaB/RimO family radical SAM methylthiotransferase"/>
    <property type="match status" value="1"/>
</dbReference>
<dbReference type="Gene3D" id="3.80.30.20">
    <property type="entry name" value="tm_1862 like domain"/>
    <property type="match status" value="1"/>
</dbReference>
<evidence type="ECO:0000256" key="3">
    <source>
        <dbReference type="ARBA" id="ARBA00022485"/>
    </source>
</evidence>
<dbReference type="STRING" id="225164.V4A4R5"/>
<dbReference type="GO" id="GO:0035597">
    <property type="term" value="F:tRNA-2-methylthio-N(6)-dimethylallyladenosine(37) synthase activity"/>
    <property type="evidence" value="ECO:0007669"/>
    <property type="project" value="TreeGrafter"/>
</dbReference>
<evidence type="ECO:0000256" key="5">
    <source>
        <dbReference type="ARBA" id="ARBA00022723"/>
    </source>
</evidence>
<dbReference type="PROSITE" id="PS51918">
    <property type="entry name" value="RADICAL_SAM"/>
    <property type="match status" value="1"/>
</dbReference>
<name>V4A4R5_LOTGI</name>
<dbReference type="PROSITE" id="PS51449">
    <property type="entry name" value="MTTASE_N"/>
    <property type="match status" value="1"/>
</dbReference>
<dbReference type="InterPro" id="IPR006638">
    <property type="entry name" value="Elp3/MiaA/NifB-like_rSAM"/>
</dbReference>
<keyword evidence="5" id="KW-0479">Metal-binding</keyword>
<keyword evidence="6" id="KW-0408">Iron</keyword>
<dbReference type="InterPro" id="IPR058240">
    <property type="entry name" value="rSAM_sf"/>
</dbReference>
<evidence type="ECO:0000313" key="12">
    <source>
        <dbReference type="Proteomes" id="UP000030746"/>
    </source>
</evidence>
<accession>V4A4R5</accession>
<reference evidence="11 12" key="1">
    <citation type="journal article" date="2013" name="Nature">
        <title>Insights into bilaterian evolution from three spiralian genomes.</title>
        <authorList>
            <person name="Simakov O."/>
            <person name="Marletaz F."/>
            <person name="Cho S.J."/>
            <person name="Edsinger-Gonzales E."/>
            <person name="Havlak P."/>
            <person name="Hellsten U."/>
            <person name="Kuo D.H."/>
            <person name="Larsson T."/>
            <person name="Lv J."/>
            <person name="Arendt D."/>
            <person name="Savage R."/>
            <person name="Osoegawa K."/>
            <person name="de Jong P."/>
            <person name="Grimwood J."/>
            <person name="Chapman J.A."/>
            <person name="Shapiro H."/>
            <person name="Aerts A."/>
            <person name="Otillar R.P."/>
            <person name="Terry A.Y."/>
            <person name="Boore J.L."/>
            <person name="Grigoriev I.V."/>
            <person name="Lindberg D.R."/>
            <person name="Seaver E.C."/>
            <person name="Weisblat D.A."/>
            <person name="Putnam N.H."/>
            <person name="Rokhsar D.S."/>
        </authorList>
    </citation>
    <scope>NUCLEOTIDE SEQUENCE [LARGE SCALE GENOMIC DNA]</scope>
</reference>
<dbReference type="Pfam" id="PF00919">
    <property type="entry name" value="UPF0004"/>
    <property type="match status" value="1"/>
</dbReference>
<evidence type="ECO:0000256" key="4">
    <source>
        <dbReference type="ARBA" id="ARBA00022691"/>
    </source>
</evidence>
<dbReference type="SUPFAM" id="SSF102114">
    <property type="entry name" value="Radical SAM enzymes"/>
    <property type="match status" value="1"/>
</dbReference>
<dbReference type="PROSITE" id="PS01278">
    <property type="entry name" value="MTTASE_RADICAL"/>
    <property type="match status" value="1"/>
</dbReference>
<dbReference type="InterPro" id="IPR038135">
    <property type="entry name" value="Methylthiotransferase_N_sf"/>
</dbReference>
<dbReference type="HOGENOM" id="CLU_018697_2_1_1"/>
<dbReference type="Pfam" id="PF01938">
    <property type="entry name" value="TRAM"/>
    <property type="match status" value="1"/>
</dbReference>
<evidence type="ECO:0000256" key="2">
    <source>
        <dbReference type="ARBA" id="ARBA00009815"/>
    </source>
</evidence>
<sequence length="488" mass="55613">MNFSDTEVAMSILLDNGFLKTNSVKDADVILVMTCSIRESAEDKIWKRLKYYQSIKQNRHPSKLPLKIGILGCMAERLKTKILEREKIVDLVCGPDAYRDLPRLLAITESNQSAANVQLSLEETYSDISPVRINPSSKSAFVSIMRGCDNMCAYCIVPFTRGRERSRPISSIRSEISKLAEQGVKEVVLLGQNVNSYRDTSERVFPGQQTTLSNGFKTVYKTKQGGLRFSDLLDKVSLDNPEIRFRFTSPHPKDFPDEVLYLIKERANIGTNIHLPAQSGNNAVLENMRRGYTREAYLKLVDHIRSIIPDVALTSDFIAGFCGETEEAHLDTISLLKLAKYEYCFSFMYSMREKTQAFHRLVDDVPLDIKKRRLDEIVYTFRELVLERHKNQIGQEQLVLVEGISKRSESDLYGRNDRNTKVIFPNVEVENNGTLQPIQPGDYIVVKINNCSSQVLKGNALTHSSITEFTYYQVLKQGFESTEILKFQ</sequence>
<dbReference type="InterPro" id="IPR007197">
    <property type="entry name" value="rSAM"/>
</dbReference>
<evidence type="ECO:0000256" key="7">
    <source>
        <dbReference type="ARBA" id="ARBA00023014"/>
    </source>
</evidence>
<dbReference type="SFLD" id="SFLDF00413">
    <property type="entry name" value="CDK5RAP1"/>
    <property type="match status" value="1"/>
</dbReference>
<dbReference type="KEGG" id="lgi:LOTGIDRAFT_178952"/>
<keyword evidence="12" id="KW-1185">Reference proteome</keyword>
<dbReference type="SFLD" id="SFLDG01061">
    <property type="entry name" value="methylthiotransferase"/>
    <property type="match status" value="1"/>
</dbReference>
<comment type="similarity">
    <text evidence="2">Belongs to the methylthiotransferase family. MiaB subfamily.</text>
</comment>
<keyword evidence="3" id="KW-0004">4Fe-4S</keyword>
<evidence type="ECO:0000313" key="11">
    <source>
        <dbReference type="EMBL" id="ESO89975.1"/>
    </source>
</evidence>
<dbReference type="GO" id="GO:0005829">
    <property type="term" value="C:cytosol"/>
    <property type="evidence" value="ECO:0007669"/>
    <property type="project" value="TreeGrafter"/>
</dbReference>